<dbReference type="EMBL" id="PQFF01000518">
    <property type="protein sequence ID" value="RHZ46360.1"/>
    <property type="molecule type" value="Genomic_DNA"/>
</dbReference>
<protein>
    <submittedName>
        <fullName evidence="1">Uncharacterized protein</fullName>
    </submittedName>
</protein>
<evidence type="ECO:0000313" key="1">
    <source>
        <dbReference type="EMBL" id="RHZ46360.1"/>
    </source>
</evidence>
<accession>A0A397GE54</accession>
<gene>
    <name evidence="1" type="ORF">Glove_624g46</name>
</gene>
<dbReference type="AlphaFoldDB" id="A0A397GE54"/>
<name>A0A397GE54_9GLOM</name>
<dbReference type="OrthoDB" id="2318560at2759"/>
<proteinExistence type="predicted"/>
<organism evidence="1 2">
    <name type="scientific">Diversispora epigaea</name>
    <dbReference type="NCBI Taxonomy" id="1348612"/>
    <lineage>
        <taxon>Eukaryota</taxon>
        <taxon>Fungi</taxon>
        <taxon>Fungi incertae sedis</taxon>
        <taxon>Mucoromycota</taxon>
        <taxon>Glomeromycotina</taxon>
        <taxon>Glomeromycetes</taxon>
        <taxon>Diversisporales</taxon>
        <taxon>Diversisporaceae</taxon>
        <taxon>Diversispora</taxon>
    </lineage>
</organism>
<sequence>MARMFRLISINKWCKPCYSKHWTSGNDKIDKFIEDAQLNANDYLEIIEWIPYDKFKDVDLEQYDEAEVALKKFDNFVNFNDVLNEMEIHLNFMELHKNMQKMEIFENILIEIKNATPNPVPIPIPISKAFDDFFTGGKVIVGGL</sequence>
<evidence type="ECO:0000313" key="2">
    <source>
        <dbReference type="Proteomes" id="UP000266861"/>
    </source>
</evidence>
<keyword evidence="2" id="KW-1185">Reference proteome</keyword>
<reference evidence="1 2" key="1">
    <citation type="submission" date="2018-08" db="EMBL/GenBank/DDBJ databases">
        <title>Genome and evolution of the arbuscular mycorrhizal fungus Diversispora epigaea (formerly Glomus versiforme) and its bacterial endosymbionts.</title>
        <authorList>
            <person name="Sun X."/>
            <person name="Fei Z."/>
            <person name="Harrison M."/>
        </authorList>
    </citation>
    <scope>NUCLEOTIDE SEQUENCE [LARGE SCALE GENOMIC DNA]</scope>
    <source>
        <strain evidence="1 2">IT104</strain>
    </source>
</reference>
<comment type="caution">
    <text evidence="1">The sequence shown here is derived from an EMBL/GenBank/DDBJ whole genome shotgun (WGS) entry which is preliminary data.</text>
</comment>
<dbReference type="Proteomes" id="UP000266861">
    <property type="component" value="Unassembled WGS sequence"/>
</dbReference>